<feature type="transmembrane region" description="Helical" evidence="7">
    <location>
        <begin position="113"/>
        <end position="138"/>
    </location>
</feature>
<dbReference type="Pfam" id="PF02322">
    <property type="entry name" value="Cyt_bd_oxida_II"/>
    <property type="match status" value="1"/>
</dbReference>
<feature type="transmembrane region" description="Helical" evidence="7">
    <location>
        <begin position="6"/>
        <end position="37"/>
    </location>
</feature>
<evidence type="ECO:0000256" key="5">
    <source>
        <dbReference type="ARBA" id="ARBA00022989"/>
    </source>
</evidence>
<dbReference type="GO" id="GO:0019646">
    <property type="term" value="P:aerobic electron transport chain"/>
    <property type="evidence" value="ECO:0007669"/>
    <property type="project" value="TreeGrafter"/>
</dbReference>
<evidence type="ECO:0000256" key="3">
    <source>
        <dbReference type="ARBA" id="ARBA00022475"/>
    </source>
</evidence>
<dbReference type="GO" id="GO:0009055">
    <property type="term" value="F:electron transfer activity"/>
    <property type="evidence" value="ECO:0007669"/>
    <property type="project" value="TreeGrafter"/>
</dbReference>
<dbReference type="GO" id="GO:0070069">
    <property type="term" value="C:cytochrome complex"/>
    <property type="evidence" value="ECO:0007669"/>
    <property type="project" value="TreeGrafter"/>
</dbReference>
<keyword evidence="4 7" id="KW-0812">Transmembrane</keyword>
<feature type="transmembrane region" description="Helical" evidence="7">
    <location>
        <begin position="83"/>
        <end position="101"/>
    </location>
</feature>
<comment type="subcellular location">
    <subcellularLocation>
        <location evidence="1">Cell membrane</location>
        <topology evidence="1">Multi-pass membrane protein</topology>
    </subcellularLocation>
</comment>
<accession>A0A369TCH8</accession>
<dbReference type="PANTHER" id="PTHR43141">
    <property type="entry name" value="CYTOCHROME BD2 SUBUNIT II"/>
    <property type="match status" value="1"/>
</dbReference>
<dbReference type="InterPro" id="IPR003317">
    <property type="entry name" value="Cyt-d_oxidase_su2"/>
</dbReference>
<evidence type="ECO:0000256" key="1">
    <source>
        <dbReference type="ARBA" id="ARBA00004651"/>
    </source>
</evidence>
<feature type="transmembrane region" description="Helical" evidence="7">
    <location>
        <begin position="158"/>
        <end position="180"/>
    </location>
</feature>
<evidence type="ECO:0000256" key="7">
    <source>
        <dbReference type="SAM" id="Phobius"/>
    </source>
</evidence>
<evidence type="ECO:0000256" key="4">
    <source>
        <dbReference type="ARBA" id="ARBA00022692"/>
    </source>
</evidence>
<evidence type="ECO:0000313" key="9">
    <source>
        <dbReference type="Proteomes" id="UP000253941"/>
    </source>
</evidence>
<dbReference type="GO" id="GO:0016682">
    <property type="term" value="F:oxidoreductase activity, acting on diphenols and related substances as donors, oxygen as acceptor"/>
    <property type="evidence" value="ECO:0007669"/>
    <property type="project" value="TreeGrafter"/>
</dbReference>
<evidence type="ECO:0000256" key="6">
    <source>
        <dbReference type="ARBA" id="ARBA00023136"/>
    </source>
</evidence>
<keyword evidence="6 7" id="KW-0472">Membrane</keyword>
<sequence>MEFWLPVIWSVVIAIAVIMYVVLDGFDLGIGILFPFAEHDQDRDIMMNSVAPIWDGNETWLVLGGGGLMAVFPVAYATILPALYLPIIVMLLALVFRGVAFEFRFKAAPRNRWWWNLAFAGGSTLAAFAQGVTLGAFIQGFQIQDNQFVGGPFDWLSAFALLTGFGLVAGYALLGATWLIMKTEGALQDWTYERTVPLMSVVLLFVLAVSAWTPFLENTIHQRWFSWPNIALLSPVPIVTALVLFQLWRAVNLRREIQPFVLSIALFLLCYLGLGISLYPTVVPHTVTVWEAASETSSLIFMLVGVAILLPIILAYTAYTYWVFRGKVQPGEGYH</sequence>
<protein>
    <submittedName>
        <fullName evidence="8">Cytochrome d ubiquinol oxidase subunit II</fullName>
    </submittedName>
</protein>
<feature type="transmembrane region" description="Helical" evidence="7">
    <location>
        <begin position="192"/>
        <end position="212"/>
    </location>
</feature>
<comment type="caution">
    <text evidence="8">The sequence shown here is derived from an EMBL/GenBank/DDBJ whole genome shotgun (WGS) entry which is preliminary data.</text>
</comment>
<dbReference type="RefSeq" id="WP_114581002.1">
    <property type="nucleotide sequence ID" value="NZ_QPMH01000003.1"/>
</dbReference>
<dbReference type="AlphaFoldDB" id="A0A369TCH8"/>
<evidence type="ECO:0000313" key="8">
    <source>
        <dbReference type="EMBL" id="RDD63051.1"/>
    </source>
</evidence>
<feature type="transmembrane region" description="Helical" evidence="7">
    <location>
        <begin position="260"/>
        <end position="279"/>
    </location>
</feature>
<feature type="transmembrane region" description="Helical" evidence="7">
    <location>
        <begin position="224"/>
        <end position="248"/>
    </location>
</feature>
<dbReference type="PANTHER" id="PTHR43141:SF4">
    <property type="entry name" value="CYTOCHROME BD2 SUBUNIT II"/>
    <property type="match status" value="1"/>
</dbReference>
<evidence type="ECO:0000256" key="2">
    <source>
        <dbReference type="ARBA" id="ARBA00007543"/>
    </source>
</evidence>
<comment type="similarity">
    <text evidence="2">Belongs to the cytochrome ubiquinol oxidase subunit 2 family.</text>
</comment>
<keyword evidence="5 7" id="KW-1133">Transmembrane helix</keyword>
<dbReference type="EMBL" id="QPMH01000003">
    <property type="protein sequence ID" value="RDD63051.1"/>
    <property type="molecule type" value="Genomic_DNA"/>
</dbReference>
<keyword evidence="3" id="KW-1003">Cell membrane</keyword>
<proteinExistence type="inferred from homology"/>
<dbReference type="Proteomes" id="UP000253941">
    <property type="component" value="Unassembled WGS sequence"/>
</dbReference>
<feature type="transmembrane region" description="Helical" evidence="7">
    <location>
        <begin position="299"/>
        <end position="324"/>
    </location>
</feature>
<name>A0A369TCH8_9PROT</name>
<keyword evidence="9" id="KW-1185">Reference proteome</keyword>
<dbReference type="PIRSF" id="PIRSF000267">
    <property type="entry name" value="Cyt_oxidse_sub2"/>
    <property type="match status" value="1"/>
</dbReference>
<gene>
    <name evidence="8" type="primary">cydB</name>
    <name evidence="8" type="ORF">DRB17_04570</name>
</gene>
<reference evidence="8 9" key="1">
    <citation type="submission" date="2018-07" db="EMBL/GenBank/DDBJ databases">
        <title>Venubactetium sediminum gen. nov., sp. nov., isolated from a marine solar saltern.</title>
        <authorList>
            <person name="Wang S."/>
        </authorList>
    </citation>
    <scope>NUCLEOTIDE SEQUENCE [LARGE SCALE GENOMIC DNA]</scope>
    <source>
        <strain evidence="8 9">WD2A32</strain>
    </source>
</reference>
<dbReference type="NCBIfam" id="TIGR00203">
    <property type="entry name" value="cydB"/>
    <property type="match status" value="1"/>
</dbReference>
<organism evidence="8 9">
    <name type="scientific">Ferruginivarius sediminum</name>
    <dbReference type="NCBI Taxonomy" id="2661937"/>
    <lineage>
        <taxon>Bacteria</taxon>
        <taxon>Pseudomonadati</taxon>
        <taxon>Pseudomonadota</taxon>
        <taxon>Alphaproteobacteria</taxon>
        <taxon>Rhodospirillales</taxon>
        <taxon>Rhodospirillaceae</taxon>
        <taxon>Ferruginivarius</taxon>
    </lineage>
</organism>
<dbReference type="GO" id="GO:0005886">
    <property type="term" value="C:plasma membrane"/>
    <property type="evidence" value="ECO:0007669"/>
    <property type="project" value="UniProtKB-SubCell"/>
</dbReference>